<comment type="caution">
    <text evidence="3">The sequence shown here is derived from an EMBL/GenBank/DDBJ whole genome shotgun (WGS) entry which is preliminary data.</text>
</comment>
<keyword evidence="2" id="KW-0472">Membrane</keyword>
<proteinExistence type="predicted"/>
<sequence>MLVTQCPRCQESVRVPDSICADRGASTTQVKCPWCLATMSTSEIKAAIPPALVILGDEAELETAGVAADSWSAGEAMGSEAIGGEAALGLGSSLGAAAVRGSDSMGMISDFEDHDETFDQSQLDTVAEIEPINLASDEFSADDSDEESMELEEMELISGESSEIDEESDLDEYEIPNQSDDTEPSPSVAPVMMDIEATRRRRSGGPAWKSIVGVALGGLLSLPIVGGLLHVLGKPVPVIGPILNEYIPMGNQSVAKRASAPMAIDPPVLLDNEPVQGRSLADELSPSELNPGGMAPADAALAEITGDSQPTEPSLPDLATETEPMETDAGFPFPETVPGSDPSLPVVEELNADSPDTSSGASPATDLFGAATMRAEESKPATSEPIAVEPIAVEPAAPAFDVAGEVSRLKQSLTAISSMPAGDAGRAKAVNQLYADLSELAGQADGDSIEKARPLMAELNSDMSLVKAFALAAPTWLDRTESQRETNGAVVVGKLSGEPGNASILLSNKQAVSVSLPNGMTEVPGGIQVGLGKIEGSGDTKSIAIELLQGL</sequence>
<keyword evidence="2" id="KW-1133">Transmembrane helix</keyword>
<keyword evidence="4" id="KW-1185">Reference proteome</keyword>
<dbReference type="Proteomes" id="UP000316213">
    <property type="component" value="Unassembled WGS sequence"/>
</dbReference>
<dbReference type="EMBL" id="SJPM01000003">
    <property type="protein sequence ID" value="TWT98933.1"/>
    <property type="molecule type" value="Genomic_DNA"/>
</dbReference>
<gene>
    <name evidence="3" type="ORF">Pla100_20990</name>
</gene>
<feature type="transmembrane region" description="Helical" evidence="2">
    <location>
        <begin position="210"/>
        <end position="232"/>
    </location>
</feature>
<reference evidence="3 4" key="1">
    <citation type="submission" date="2019-02" db="EMBL/GenBank/DDBJ databases">
        <title>Deep-cultivation of Planctomycetes and their phenomic and genomic characterization uncovers novel biology.</title>
        <authorList>
            <person name="Wiegand S."/>
            <person name="Jogler M."/>
            <person name="Boedeker C."/>
            <person name="Pinto D."/>
            <person name="Vollmers J."/>
            <person name="Rivas-Marin E."/>
            <person name="Kohn T."/>
            <person name="Peeters S.H."/>
            <person name="Heuer A."/>
            <person name="Rast P."/>
            <person name="Oberbeckmann S."/>
            <person name="Bunk B."/>
            <person name="Jeske O."/>
            <person name="Meyerdierks A."/>
            <person name="Storesund J.E."/>
            <person name="Kallscheuer N."/>
            <person name="Luecker S."/>
            <person name="Lage O.M."/>
            <person name="Pohl T."/>
            <person name="Merkel B.J."/>
            <person name="Hornburger P."/>
            <person name="Mueller R.-W."/>
            <person name="Bruemmer F."/>
            <person name="Labrenz M."/>
            <person name="Spormann A.M."/>
            <person name="Op Den Camp H."/>
            <person name="Overmann J."/>
            <person name="Amann R."/>
            <person name="Jetten M.S.M."/>
            <person name="Mascher T."/>
            <person name="Medema M.H."/>
            <person name="Devos D.P."/>
            <person name="Kaster A.-K."/>
            <person name="Ovreas L."/>
            <person name="Rohde M."/>
            <person name="Galperin M.Y."/>
            <person name="Jogler C."/>
        </authorList>
    </citation>
    <scope>NUCLEOTIDE SEQUENCE [LARGE SCALE GENOMIC DNA]</scope>
    <source>
        <strain evidence="3 4">Pla100</strain>
    </source>
</reference>
<evidence type="ECO:0000256" key="2">
    <source>
        <dbReference type="SAM" id="Phobius"/>
    </source>
</evidence>
<keyword evidence="2" id="KW-0812">Transmembrane</keyword>
<evidence type="ECO:0000256" key="1">
    <source>
        <dbReference type="SAM" id="MobiDB-lite"/>
    </source>
</evidence>
<feature type="region of interest" description="Disordered" evidence="1">
    <location>
        <begin position="306"/>
        <end position="365"/>
    </location>
</feature>
<accession>A0A5C6AL85</accession>
<name>A0A5C6AL85_9BACT</name>
<evidence type="ECO:0000313" key="4">
    <source>
        <dbReference type="Proteomes" id="UP000316213"/>
    </source>
</evidence>
<organism evidence="3 4">
    <name type="scientific">Neorhodopirellula pilleata</name>
    <dbReference type="NCBI Taxonomy" id="2714738"/>
    <lineage>
        <taxon>Bacteria</taxon>
        <taxon>Pseudomonadati</taxon>
        <taxon>Planctomycetota</taxon>
        <taxon>Planctomycetia</taxon>
        <taxon>Pirellulales</taxon>
        <taxon>Pirellulaceae</taxon>
        <taxon>Neorhodopirellula</taxon>
    </lineage>
</organism>
<protein>
    <submittedName>
        <fullName evidence="3">Uncharacterized protein</fullName>
    </submittedName>
</protein>
<dbReference type="AlphaFoldDB" id="A0A5C6AL85"/>
<evidence type="ECO:0000313" key="3">
    <source>
        <dbReference type="EMBL" id="TWT98933.1"/>
    </source>
</evidence>